<evidence type="ECO:0000313" key="4">
    <source>
        <dbReference type="Proteomes" id="UP000198505"/>
    </source>
</evidence>
<dbReference type="PANTHER" id="PTHR31793:SF24">
    <property type="entry name" value="LONG-CHAIN ACYL-COA THIOESTERASE FADM"/>
    <property type="match status" value="1"/>
</dbReference>
<dbReference type="InterPro" id="IPR029069">
    <property type="entry name" value="HotDog_dom_sf"/>
</dbReference>
<proteinExistence type="inferred from homology"/>
<dbReference type="AlphaFoldDB" id="A0A1H9W3P3"/>
<dbReference type="InterPro" id="IPR006684">
    <property type="entry name" value="YbgC/YbaW"/>
</dbReference>
<dbReference type="GO" id="GO:0047617">
    <property type="term" value="F:fatty acyl-CoA hydrolase activity"/>
    <property type="evidence" value="ECO:0007669"/>
    <property type="project" value="TreeGrafter"/>
</dbReference>
<dbReference type="InterPro" id="IPR050563">
    <property type="entry name" value="4-hydroxybenzoyl-CoA_TE"/>
</dbReference>
<reference evidence="4" key="1">
    <citation type="submission" date="2016-10" db="EMBL/GenBank/DDBJ databases">
        <authorList>
            <person name="Varghese N."/>
            <person name="Submissions S."/>
        </authorList>
    </citation>
    <scope>NUCLEOTIDE SEQUENCE [LARGE SCALE GENOMIC DNA]</scope>
    <source>
        <strain evidence="4">CGMCC 1.6495</strain>
    </source>
</reference>
<organism evidence="3 4">
    <name type="scientific">Vreelandella subterranea</name>
    <dbReference type="NCBI Taxonomy" id="416874"/>
    <lineage>
        <taxon>Bacteria</taxon>
        <taxon>Pseudomonadati</taxon>
        <taxon>Pseudomonadota</taxon>
        <taxon>Gammaproteobacteria</taxon>
        <taxon>Oceanospirillales</taxon>
        <taxon>Halomonadaceae</taxon>
        <taxon>Vreelandella</taxon>
    </lineage>
</organism>
<keyword evidence="2" id="KW-0378">Hydrolase</keyword>
<protein>
    <submittedName>
        <fullName evidence="3">Thioesterase-3</fullName>
    </submittedName>
</protein>
<dbReference type="Gene3D" id="3.10.129.10">
    <property type="entry name" value="Hotdog Thioesterase"/>
    <property type="match status" value="1"/>
</dbReference>
<dbReference type="NCBIfam" id="TIGR00051">
    <property type="entry name" value="YbgC/FadM family acyl-CoA thioesterase"/>
    <property type="match status" value="1"/>
</dbReference>
<evidence type="ECO:0000313" key="3">
    <source>
        <dbReference type="EMBL" id="SES28424.1"/>
    </source>
</evidence>
<dbReference type="PANTHER" id="PTHR31793">
    <property type="entry name" value="4-HYDROXYBENZOYL-COA THIOESTERASE FAMILY MEMBER"/>
    <property type="match status" value="1"/>
</dbReference>
<keyword evidence="4" id="KW-1185">Reference proteome</keyword>
<evidence type="ECO:0000256" key="2">
    <source>
        <dbReference type="ARBA" id="ARBA00022801"/>
    </source>
</evidence>
<gene>
    <name evidence="3" type="ORF">SAMN04487958_11239</name>
</gene>
<sequence>MSIESVSRTQLRVRGYHLDGYGHVNNARYLEFMEEGRWAFFDEHPALMNELHAAGRAFVVVNLNIDYRAAAVQGDDLVVMTGIVDVGDRSAVCHHQIRRKDGRVVAQADLTFVLLDVRANRASPIDGNVRETLDALTVDKSIFAD</sequence>
<dbReference type="STRING" id="416874.SAMN04487958_11239"/>
<dbReference type="EMBL" id="FOGS01000012">
    <property type="protein sequence ID" value="SES28424.1"/>
    <property type="molecule type" value="Genomic_DNA"/>
</dbReference>
<dbReference type="RefSeq" id="WP_092829445.1">
    <property type="nucleotide sequence ID" value="NZ_FOGS01000012.1"/>
</dbReference>
<dbReference type="Proteomes" id="UP000198505">
    <property type="component" value="Unassembled WGS sequence"/>
</dbReference>
<dbReference type="Pfam" id="PF13279">
    <property type="entry name" value="4HBT_2"/>
    <property type="match status" value="1"/>
</dbReference>
<evidence type="ECO:0000256" key="1">
    <source>
        <dbReference type="ARBA" id="ARBA00005953"/>
    </source>
</evidence>
<dbReference type="SUPFAM" id="SSF54637">
    <property type="entry name" value="Thioesterase/thiol ester dehydrase-isomerase"/>
    <property type="match status" value="1"/>
</dbReference>
<comment type="similarity">
    <text evidence="1">Belongs to the 4-hydroxybenzoyl-CoA thioesterase family.</text>
</comment>
<name>A0A1H9W3P3_9GAMM</name>
<accession>A0A1H9W3P3</accession>
<dbReference type="CDD" id="cd00586">
    <property type="entry name" value="4HBT"/>
    <property type="match status" value="1"/>
</dbReference>